<dbReference type="RefSeq" id="WP_150418815.1">
    <property type="nucleotide sequence ID" value="NZ_VYRZ01000002.1"/>
</dbReference>
<gene>
    <name evidence="2" type="ORF">F6B42_06430</name>
</gene>
<dbReference type="AlphaFoldDB" id="A0A5J5IUJ3"/>
<dbReference type="OrthoDB" id="5077646at2"/>
<reference evidence="3" key="1">
    <citation type="submission" date="2019-09" db="EMBL/GenBank/DDBJ databases">
        <title>Mumia zhuanghuii sp. nov. isolated from the intestinal contents of plateau pika (Ochotona curzoniae) in the Qinghai-Tibet plateau of China.</title>
        <authorList>
            <person name="Tian Z."/>
        </authorList>
    </citation>
    <scope>NUCLEOTIDE SEQUENCE [LARGE SCALE GENOMIC DNA]</scope>
    <source>
        <strain evidence="3">DSM 25564</strain>
    </source>
</reference>
<evidence type="ECO:0000313" key="3">
    <source>
        <dbReference type="Proteomes" id="UP000327039"/>
    </source>
</evidence>
<name>A0A5J5IUJ3_9MICO</name>
<proteinExistence type="predicted"/>
<accession>A0A5J5IUJ3</accession>
<evidence type="ECO:0000256" key="1">
    <source>
        <dbReference type="SAM" id="MobiDB-lite"/>
    </source>
</evidence>
<dbReference type="Proteomes" id="UP000327039">
    <property type="component" value="Unassembled WGS sequence"/>
</dbReference>
<keyword evidence="3" id="KW-1185">Reference proteome</keyword>
<comment type="caution">
    <text evidence="2">The sequence shown here is derived from an EMBL/GenBank/DDBJ whole genome shotgun (WGS) entry which is preliminary data.</text>
</comment>
<sequence>MSDQEPLSASGQEPLAEPDAVRKDMRYTPGSDTETREKQDEAATSPDDDVPDDRIRTRPGTGGPDDVGDVEVDPDELNMPHSVPNRQE</sequence>
<evidence type="ECO:0000313" key="2">
    <source>
        <dbReference type="EMBL" id="KAA9086642.1"/>
    </source>
</evidence>
<organism evidence="2 3">
    <name type="scientific">Microbacterium radiodurans</name>
    <dbReference type="NCBI Taxonomy" id="661398"/>
    <lineage>
        <taxon>Bacteria</taxon>
        <taxon>Bacillati</taxon>
        <taxon>Actinomycetota</taxon>
        <taxon>Actinomycetes</taxon>
        <taxon>Micrococcales</taxon>
        <taxon>Microbacteriaceae</taxon>
        <taxon>Microbacterium</taxon>
    </lineage>
</organism>
<feature type="compositionally biased region" description="Acidic residues" evidence="1">
    <location>
        <begin position="66"/>
        <end position="76"/>
    </location>
</feature>
<feature type="compositionally biased region" description="Polar residues" evidence="1">
    <location>
        <begin position="1"/>
        <end position="11"/>
    </location>
</feature>
<protein>
    <submittedName>
        <fullName evidence="2">Uncharacterized protein</fullName>
    </submittedName>
</protein>
<dbReference type="EMBL" id="VYRZ01000002">
    <property type="protein sequence ID" value="KAA9086642.1"/>
    <property type="molecule type" value="Genomic_DNA"/>
</dbReference>
<feature type="region of interest" description="Disordered" evidence="1">
    <location>
        <begin position="1"/>
        <end position="88"/>
    </location>
</feature>